<dbReference type="GO" id="GO:0050136">
    <property type="term" value="F:NADH dehydrogenase (quinone) (non-electrogenic) activity"/>
    <property type="evidence" value="ECO:0007669"/>
    <property type="project" value="UniProtKB-EC"/>
</dbReference>
<dbReference type="PANTHER" id="PTHR43706:SF47">
    <property type="entry name" value="EXTERNAL NADH-UBIQUINONE OXIDOREDUCTASE 1, MITOCHONDRIAL-RELATED"/>
    <property type="match status" value="1"/>
</dbReference>
<evidence type="ECO:0000256" key="7">
    <source>
        <dbReference type="ARBA" id="ARBA00023027"/>
    </source>
</evidence>
<organism evidence="12 13">
    <name type="scientific">Methylocystis hirsuta</name>
    <dbReference type="NCBI Taxonomy" id="369798"/>
    <lineage>
        <taxon>Bacteria</taxon>
        <taxon>Pseudomonadati</taxon>
        <taxon>Pseudomonadota</taxon>
        <taxon>Alphaproteobacteria</taxon>
        <taxon>Hyphomicrobiales</taxon>
        <taxon>Methylocystaceae</taxon>
        <taxon>Methylocystis</taxon>
    </lineage>
</organism>
<dbReference type="Proteomes" id="UP000268623">
    <property type="component" value="Unassembled WGS sequence"/>
</dbReference>
<dbReference type="OrthoDB" id="9781621at2"/>
<dbReference type="InterPro" id="IPR023753">
    <property type="entry name" value="FAD/NAD-binding_dom"/>
</dbReference>
<keyword evidence="5" id="KW-0809">Transit peptide</keyword>
<dbReference type="EC" id="1.6.5.9" evidence="2"/>
<feature type="domain" description="FAD/NAD(P)-binding" evidence="10">
    <location>
        <begin position="13"/>
        <end position="328"/>
    </location>
</feature>
<evidence type="ECO:0000313" key="12">
    <source>
        <dbReference type="EMBL" id="RNJ49815.1"/>
    </source>
</evidence>
<dbReference type="InterPro" id="IPR054585">
    <property type="entry name" value="NDH2-like_C"/>
</dbReference>
<keyword evidence="9" id="KW-1133">Transmembrane helix</keyword>
<gene>
    <name evidence="12" type="ORF">D1O30_09630</name>
</gene>
<dbReference type="Pfam" id="PF22366">
    <property type="entry name" value="NDH2_C"/>
    <property type="match status" value="1"/>
</dbReference>
<comment type="catalytic activity">
    <reaction evidence="8">
        <text>a quinone + NADH + H(+) = a quinol + NAD(+)</text>
        <dbReference type="Rhea" id="RHEA:46160"/>
        <dbReference type="ChEBI" id="CHEBI:15378"/>
        <dbReference type="ChEBI" id="CHEBI:24646"/>
        <dbReference type="ChEBI" id="CHEBI:57540"/>
        <dbReference type="ChEBI" id="CHEBI:57945"/>
        <dbReference type="ChEBI" id="CHEBI:132124"/>
        <dbReference type="EC" id="1.6.5.9"/>
    </reaction>
</comment>
<feature type="transmembrane region" description="Helical" evidence="9">
    <location>
        <begin position="12"/>
        <end position="39"/>
    </location>
</feature>
<dbReference type="PANTHER" id="PTHR43706">
    <property type="entry name" value="NADH DEHYDROGENASE"/>
    <property type="match status" value="1"/>
</dbReference>
<comment type="similarity">
    <text evidence="1">Belongs to the NADH dehydrogenase family.</text>
</comment>
<sequence length="419" mass="45450">MQQHGSAAERKPRVVIIGGGFAGIAAAQALAGAGARIFILDSNNHHCFQPLLYQVATAALASPDVAWPIRHIMRRQKDVTVLMLTVESVDAARKVVKTDKCEIGYDFLVVATGATHSYFGHNWASLAPGLKTISDAAAIRRKLLLAFERAEVSDDPLERERLLTIIIVGGGPTGVELAGAISELARRTLPPEFRRADPRNARIILLEAGPRILASFPERLSDYARDSLEAKGVEVRTDTPVDQIFEDLLVAGEKQILAGVILWAAGVRASPAANWLGVEGDRMGRIPVGGDLTVPGLPDVYAIGDLALLLGPDGAAVPALAASAKQMGKYAGRAIRLRLKGRFPRKPFRYRDYGNLATIGRNSAIVKLGRLELTGFPGWLFWSVVHIYFLVNLRSRIFVAISWIATYLTGNRGSRLITR</sequence>
<keyword evidence="13" id="KW-1185">Reference proteome</keyword>
<evidence type="ECO:0000256" key="4">
    <source>
        <dbReference type="ARBA" id="ARBA00022827"/>
    </source>
</evidence>
<dbReference type="RefSeq" id="WP_123175779.1">
    <property type="nucleotide sequence ID" value="NZ_QWDD01000001.1"/>
</dbReference>
<protein>
    <recommendedName>
        <fullName evidence="2">NADH:ubiquinone reductase (non-electrogenic)</fullName>
        <ecNumber evidence="2">1.6.5.9</ecNumber>
    </recommendedName>
</protein>
<evidence type="ECO:0000256" key="9">
    <source>
        <dbReference type="SAM" id="Phobius"/>
    </source>
</evidence>
<dbReference type="SUPFAM" id="SSF51905">
    <property type="entry name" value="FAD/NAD(P)-binding domain"/>
    <property type="match status" value="1"/>
</dbReference>
<evidence type="ECO:0000256" key="1">
    <source>
        <dbReference type="ARBA" id="ARBA00005272"/>
    </source>
</evidence>
<name>A0A3M9XPP1_9HYPH</name>
<dbReference type="Gene3D" id="3.50.50.100">
    <property type="match status" value="1"/>
</dbReference>
<dbReference type="InterPro" id="IPR036188">
    <property type="entry name" value="FAD/NAD-bd_sf"/>
</dbReference>
<evidence type="ECO:0000256" key="6">
    <source>
        <dbReference type="ARBA" id="ARBA00023002"/>
    </source>
</evidence>
<proteinExistence type="inferred from homology"/>
<accession>A0A3M9XPP1</accession>
<keyword evidence="9" id="KW-0472">Membrane</keyword>
<evidence type="ECO:0000259" key="11">
    <source>
        <dbReference type="Pfam" id="PF22366"/>
    </source>
</evidence>
<evidence type="ECO:0000259" key="10">
    <source>
        <dbReference type="Pfam" id="PF07992"/>
    </source>
</evidence>
<evidence type="ECO:0000256" key="5">
    <source>
        <dbReference type="ARBA" id="ARBA00022946"/>
    </source>
</evidence>
<dbReference type="InterPro" id="IPR045024">
    <property type="entry name" value="NDH-2"/>
</dbReference>
<keyword evidence="4" id="KW-0274">FAD</keyword>
<evidence type="ECO:0000313" key="13">
    <source>
        <dbReference type="Proteomes" id="UP000268623"/>
    </source>
</evidence>
<keyword evidence="6" id="KW-0560">Oxidoreductase</keyword>
<dbReference type="Pfam" id="PF07992">
    <property type="entry name" value="Pyr_redox_2"/>
    <property type="match status" value="1"/>
</dbReference>
<keyword evidence="7" id="KW-0520">NAD</keyword>
<dbReference type="AlphaFoldDB" id="A0A3M9XPP1"/>
<reference evidence="12 13" key="1">
    <citation type="submission" date="2018-08" db="EMBL/GenBank/DDBJ databases">
        <title>Genome sequence of Methylocystis hirsuta CSC1, a methanotroph able to accumulate PHAs.</title>
        <authorList>
            <person name="Bordel S."/>
            <person name="Rodriguez E."/>
            <person name="Gancedo J."/>
            <person name="Munoz R."/>
        </authorList>
    </citation>
    <scope>NUCLEOTIDE SEQUENCE [LARGE SCALE GENOMIC DNA]</scope>
    <source>
        <strain evidence="12 13">CSC1</strain>
    </source>
</reference>
<evidence type="ECO:0000256" key="2">
    <source>
        <dbReference type="ARBA" id="ARBA00012637"/>
    </source>
</evidence>
<dbReference type="PRINTS" id="PR00368">
    <property type="entry name" value="FADPNR"/>
</dbReference>
<keyword evidence="3" id="KW-0285">Flavoprotein</keyword>
<comment type="caution">
    <text evidence="12">The sequence shown here is derived from an EMBL/GenBank/DDBJ whole genome shotgun (WGS) entry which is preliminary data.</text>
</comment>
<feature type="domain" description="External alternative NADH-ubiquinone oxidoreductase-like C-terminal" evidence="11">
    <location>
        <begin position="354"/>
        <end position="410"/>
    </location>
</feature>
<evidence type="ECO:0000256" key="3">
    <source>
        <dbReference type="ARBA" id="ARBA00022630"/>
    </source>
</evidence>
<dbReference type="EMBL" id="QWDD01000001">
    <property type="protein sequence ID" value="RNJ49815.1"/>
    <property type="molecule type" value="Genomic_DNA"/>
</dbReference>
<dbReference type="PRINTS" id="PR00411">
    <property type="entry name" value="PNDRDTASEI"/>
</dbReference>
<evidence type="ECO:0000256" key="8">
    <source>
        <dbReference type="ARBA" id="ARBA00047599"/>
    </source>
</evidence>
<keyword evidence="9" id="KW-0812">Transmembrane</keyword>